<dbReference type="GO" id="GO:0043565">
    <property type="term" value="F:sequence-specific DNA binding"/>
    <property type="evidence" value="ECO:0007669"/>
    <property type="project" value="InterPro"/>
</dbReference>
<protein>
    <recommendedName>
        <fullName evidence="8">WRKY domain-containing protein</fullName>
    </recommendedName>
</protein>
<gene>
    <name evidence="9" type="ORF">TanjilG_19104</name>
</gene>
<evidence type="ECO:0000256" key="6">
    <source>
        <dbReference type="ARBA" id="ARBA00023242"/>
    </source>
</evidence>
<dbReference type="Gene3D" id="2.20.25.80">
    <property type="entry name" value="WRKY domain"/>
    <property type="match status" value="3"/>
</dbReference>
<accession>A0A4P1RRE1</accession>
<feature type="compositionally biased region" description="Polar residues" evidence="7">
    <location>
        <begin position="1"/>
        <end position="16"/>
    </location>
</feature>
<dbReference type="SUPFAM" id="SSF118290">
    <property type="entry name" value="WRKY DNA-binding domain"/>
    <property type="match status" value="3"/>
</dbReference>
<keyword evidence="5" id="KW-0804">Transcription</keyword>
<dbReference type="SMART" id="SM00774">
    <property type="entry name" value="WRKY"/>
    <property type="match status" value="3"/>
</dbReference>
<feature type="compositionally biased region" description="Polar residues" evidence="7">
    <location>
        <begin position="386"/>
        <end position="405"/>
    </location>
</feature>
<dbReference type="Proteomes" id="UP000188354">
    <property type="component" value="Chromosome LG02"/>
</dbReference>
<evidence type="ECO:0000256" key="3">
    <source>
        <dbReference type="ARBA" id="ARBA00023015"/>
    </source>
</evidence>
<dbReference type="InterPro" id="IPR044810">
    <property type="entry name" value="WRKY_plant"/>
</dbReference>
<feature type="region of interest" description="Disordered" evidence="7">
    <location>
        <begin position="1"/>
        <end position="36"/>
    </location>
</feature>
<feature type="region of interest" description="Disordered" evidence="7">
    <location>
        <begin position="272"/>
        <end position="317"/>
    </location>
</feature>
<keyword evidence="2" id="KW-0677">Repeat</keyword>
<keyword evidence="4" id="KW-0238">DNA-binding</keyword>
<dbReference type="FunFam" id="2.20.25.80:FF:000001">
    <property type="entry name" value="WRKY transcription factor 33"/>
    <property type="match status" value="1"/>
</dbReference>
<dbReference type="InterPro" id="IPR036576">
    <property type="entry name" value="WRKY_dom_sf"/>
</dbReference>
<proteinExistence type="predicted"/>
<keyword evidence="3" id="KW-0805">Transcription regulation</keyword>
<feature type="domain" description="WRKY" evidence="8">
    <location>
        <begin position="606"/>
        <end position="670"/>
    </location>
</feature>
<evidence type="ECO:0000256" key="5">
    <source>
        <dbReference type="ARBA" id="ARBA00023163"/>
    </source>
</evidence>
<reference evidence="9 10" key="1">
    <citation type="journal article" date="2017" name="Plant Biotechnol. J.">
        <title>A comprehensive draft genome sequence for lupin (Lupinus angustifolius), an emerging health food: insights into plant-microbe interactions and legume evolution.</title>
        <authorList>
            <person name="Hane J.K."/>
            <person name="Ming Y."/>
            <person name="Kamphuis L.G."/>
            <person name="Nelson M.N."/>
            <person name="Garg G."/>
            <person name="Atkins C.A."/>
            <person name="Bayer P.E."/>
            <person name="Bravo A."/>
            <person name="Bringans S."/>
            <person name="Cannon S."/>
            <person name="Edwards D."/>
            <person name="Foley R."/>
            <person name="Gao L.L."/>
            <person name="Harrison M.J."/>
            <person name="Huang W."/>
            <person name="Hurgobin B."/>
            <person name="Li S."/>
            <person name="Liu C.W."/>
            <person name="McGrath A."/>
            <person name="Morahan G."/>
            <person name="Murray J."/>
            <person name="Weller J."/>
            <person name="Jian J."/>
            <person name="Singh K.B."/>
        </authorList>
    </citation>
    <scope>NUCLEOTIDE SEQUENCE [LARGE SCALE GENOMIC DNA]</scope>
    <source>
        <strain evidence="10">cv. Tanjil</strain>
        <tissue evidence="9">Whole plant</tissue>
    </source>
</reference>
<dbReference type="InterPro" id="IPR003657">
    <property type="entry name" value="WRKY_dom"/>
</dbReference>
<dbReference type="Gramene" id="OIW16388">
    <property type="protein sequence ID" value="OIW16388"/>
    <property type="gene ID" value="TanjilG_19104"/>
</dbReference>
<evidence type="ECO:0000313" key="9">
    <source>
        <dbReference type="EMBL" id="OIW16388.1"/>
    </source>
</evidence>
<dbReference type="GO" id="GO:0003700">
    <property type="term" value="F:DNA-binding transcription factor activity"/>
    <property type="evidence" value="ECO:0007669"/>
    <property type="project" value="InterPro"/>
</dbReference>
<keyword evidence="10" id="KW-1185">Reference proteome</keyword>
<feature type="compositionally biased region" description="Polar residues" evidence="7">
    <location>
        <begin position="674"/>
        <end position="683"/>
    </location>
</feature>
<feature type="region of interest" description="Disordered" evidence="7">
    <location>
        <begin position="384"/>
        <end position="419"/>
    </location>
</feature>
<dbReference type="PANTHER" id="PTHR31221:SF193">
    <property type="entry name" value="WRKY TRANSCRIPTION FACTOR PROTEIN 1-RELATED"/>
    <property type="match status" value="1"/>
</dbReference>
<dbReference type="GO" id="GO:0005634">
    <property type="term" value="C:nucleus"/>
    <property type="evidence" value="ECO:0007669"/>
    <property type="project" value="UniProtKB-SubCell"/>
</dbReference>
<dbReference type="Pfam" id="PF03106">
    <property type="entry name" value="WRKY"/>
    <property type="match status" value="3"/>
</dbReference>
<evidence type="ECO:0000313" key="10">
    <source>
        <dbReference type="Proteomes" id="UP000188354"/>
    </source>
</evidence>
<feature type="compositionally biased region" description="Polar residues" evidence="7">
    <location>
        <begin position="285"/>
        <end position="294"/>
    </location>
</feature>
<dbReference type="FunFam" id="2.20.25.80:FF:000006">
    <property type="entry name" value="WRKY transcription factor"/>
    <property type="match status" value="2"/>
</dbReference>
<feature type="domain" description="WRKY" evidence="8">
    <location>
        <begin position="767"/>
        <end position="832"/>
    </location>
</feature>
<evidence type="ECO:0000256" key="2">
    <source>
        <dbReference type="ARBA" id="ARBA00022737"/>
    </source>
</evidence>
<keyword evidence="6" id="KW-0539">Nucleus</keyword>
<evidence type="ECO:0000259" key="8">
    <source>
        <dbReference type="PROSITE" id="PS50811"/>
    </source>
</evidence>
<feature type="region of interest" description="Disordered" evidence="7">
    <location>
        <begin position="661"/>
        <end position="706"/>
    </location>
</feature>
<sequence>MDASTTNESNSVSDPNDPNKKFGSGQNNSARYKLMSPAKLPISRSPCITIPPGLSPSSFLESPVLLSNMKVEPSPTTGSFSKLHQTVHGSMPSAMAATFPVTTTCLNSNTVEERKSNIFEFKPNMVPVDFNNHVSEQYTQAKGPGKAQSFASSPLVEGDIAVPSNELSLSSPVQMVSSGASTPVEVDSEELNHKGNTATALQASQVEEVKGSGPSVAPERASDDGYNWRKYGQKLVKGSEFPRSYYKCTHPNCEVKKLFERSHDGQITEIVYKGTHDHPKPQPSRRYSSSTIVSMQEERSGKPSLAGRDADPNSTPDLSAVATNDCQEGAALVSNRTNEEIDDDDPFSKRRKMELGIADVTPIVKPIREPRVVVQTLSEVDILDDGNTTMDASTTNESNSVSDPNDPNKKFGSGQNNSARYKLMSPAKLPISRSPCITIPPGLSPSSFLESPVLLSNMKVEPSPTTGSFSKLHQTVHGSMPSAMAATFPVTTTCLNSNTVEERKSNIFEFKPNMVPVDFNNHVSEQYTQAKGPGKAQSFASSPLVEGDIAVPSNELSLSSPVQMVSSGASTPVEVDSEELNHKGNTATALQASQVEEVKGSGPSVAPERASDDGYNWRKYGQKLVKGSEFPRSYYKCTHPNCEVKKLFERSHDGQITEIVYKGTHDHPKPQPSRRYSSSTIVSMQEERSGKPSLAGRDADPNSTPDLSAVATNDCQEGAALVSNRTNEEIDDDDPFSKRRKMELGIADVTPIVKPIREPRVVVQTLSEVDILDDGYRWRKYGQKVVRGNPNPRSYYKCTNAGCPVRKHVERASHDPKAVITTYEGKHNHDVPAARSSSHDMAGPAPAGTRIKLEESDTISLDLGMGISSAAENRSNGQRKMLLSEYGQNQTQQTSNSNFKFVHTSAGPVYFGVLDNGANPYGSRGNRNDDASLNHASSYPCSQNIGRVLTGP</sequence>
<dbReference type="EMBL" id="CM007362">
    <property type="protein sequence ID" value="OIW16388.1"/>
    <property type="molecule type" value="Genomic_DNA"/>
</dbReference>
<dbReference type="PROSITE" id="PS50811">
    <property type="entry name" value="WRKY"/>
    <property type="match status" value="3"/>
</dbReference>
<comment type="subcellular location">
    <subcellularLocation>
        <location evidence="1">Nucleus</location>
    </subcellularLocation>
</comment>
<evidence type="ECO:0000256" key="1">
    <source>
        <dbReference type="ARBA" id="ARBA00004123"/>
    </source>
</evidence>
<dbReference type="PANTHER" id="PTHR31221">
    <property type="entry name" value="WRKY TRANSCRIPTION FACTOR PROTEIN 1-RELATED"/>
    <property type="match status" value="1"/>
</dbReference>
<organism evidence="9 10">
    <name type="scientific">Lupinus angustifolius</name>
    <name type="common">Narrow-leaved blue lupine</name>
    <dbReference type="NCBI Taxonomy" id="3871"/>
    <lineage>
        <taxon>Eukaryota</taxon>
        <taxon>Viridiplantae</taxon>
        <taxon>Streptophyta</taxon>
        <taxon>Embryophyta</taxon>
        <taxon>Tracheophyta</taxon>
        <taxon>Spermatophyta</taxon>
        <taxon>Magnoliopsida</taxon>
        <taxon>eudicotyledons</taxon>
        <taxon>Gunneridae</taxon>
        <taxon>Pentapetalae</taxon>
        <taxon>rosids</taxon>
        <taxon>fabids</taxon>
        <taxon>Fabales</taxon>
        <taxon>Fabaceae</taxon>
        <taxon>Papilionoideae</taxon>
        <taxon>50 kb inversion clade</taxon>
        <taxon>genistoids sensu lato</taxon>
        <taxon>core genistoids</taxon>
        <taxon>Genisteae</taxon>
        <taxon>Lupinus</taxon>
    </lineage>
</organism>
<evidence type="ECO:0000256" key="7">
    <source>
        <dbReference type="SAM" id="MobiDB-lite"/>
    </source>
</evidence>
<dbReference type="AlphaFoldDB" id="A0A4P1RRE1"/>
<name>A0A4P1RRE1_LUPAN</name>
<evidence type="ECO:0000256" key="4">
    <source>
        <dbReference type="ARBA" id="ARBA00023125"/>
    </source>
</evidence>
<feature type="domain" description="WRKY" evidence="8">
    <location>
        <begin position="217"/>
        <end position="281"/>
    </location>
</feature>